<dbReference type="GO" id="GO:0015267">
    <property type="term" value="F:channel activity"/>
    <property type="evidence" value="ECO:0007669"/>
    <property type="project" value="InterPro"/>
</dbReference>
<evidence type="ECO:0000256" key="8">
    <source>
        <dbReference type="ARBA" id="ARBA00023034"/>
    </source>
</evidence>
<dbReference type="EMBL" id="JAINUF010000002">
    <property type="protein sequence ID" value="KAJ8376828.1"/>
    <property type="molecule type" value="Genomic_DNA"/>
</dbReference>
<dbReference type="InterPro" id="IPR000425">
    <property type="entry name" value="MIP"/>
</dbReference>
<organism evidence="13 14">
    <name type="scientific">Synaphobranchus kaupii</name>
    <name type="common">Kaup's arrowtooth eel</name>
    <dbReference type="NCBI Taxonomy" id="118154"/>
    <lineage>
        <taxon>Eukaryota</taxon>
        <taxon>Metazoa</taxon>
        <taxon>Chordata</taxon>
        <taxon>Craniata</taxon>
        <taxon>Vertebrata</taxon>
        <taxon>Euteleostomi</taxon>
        <taxon>Actinopterygii</taxon>
        <taxon>Neopterygii</taxon>
        <taxon>Teleostei</taxon>
        <taxon>Anguilliformes</taxon>
        <taxon>Synaphobranchidae</taxon>
        <taxon>Synaphobranchus</taxon>
    </lineage>
</organism>
<dbReference type="GO" id="GO:0000139">
    <property type="term" value="C:Golgi membrane"/>
    <property type="evidence" value="ECO:0007669"/>
    <property type="project" value="UniProtKB-SubCell"/>
</dbReference>
<keyword evidence="5" id="KW-0812">Transmembrane</keyword>
<sequence>MQPEPLMECTPMSSSSVPKTVPIEAFPWSPPVGSKPSDWLIVFNPKATLQHSLRRFPSQIIPKKSNGSKNTAFDPREMTPNHTDAAILIKLQQSSPLKQVDEPNLKTTPSMLNHSFLQWTAIHEEQERRKSFLQNFCEKFNRNSPPKMDLTEMVSRIYVEEAHKILYCEVPKAGCSNWKRTLMVLNGLAGSTDNISHDAVHYGRYLKKLDSFNETGIRERLRTFAKVIAVRDPVERLVSAFRDKFKQPNPYYHPVFGRAIIRKYRENATQEALQSGSGVTFTEFIRYLLDADRPVGMDIHWESTVLQHVHRGLKDTATDFSVTRLSVKYECPDRTIKAGNRPAPARLRGMTERAVLGELRSRRCLSSCNSERVMAAFKGILTQDFWRAVSAEFLATLIFVLLSLGSATNWPGGGTFRISLCFGLSIATMV</sequence>
<keyword evidence="6 12" id="KW-0735">Signal-anchor</keyword>
<keyword evidence="4 12" id="KW-0808">Transferase</keyword>
<dbReference type="PRINTS" id="PR00783">
    <property type="entry name" value="MINTRINSICP"/>
</dbReference>
<evidence type="ECO:0000256" key="1">
    <source>
        <dbReference type="ARBA" id="ARBA00004141"/>
    </source>
</evidence>
<dbReference type="PANTHER" id="PTHR12137:SF6">
    <property type="entry name" value="CARBOHYDRATE SULFOTRANSFERASE 9"/>
    <property type="match status" value="1"/>
</dbReference>
<protein>
    <recommendedName>
        <fullName evidence="12">Carbohydrate sulfotransferase</fullName>
        <ecNumber evidence="12">2.8.2.-</ecNumber>
    </recommendedName>
</protein>
<dbReference type="GO" id="GO:0030166">
    <property type="term" value="P:proteoglycan biosynthetic process"/>
    <property type="evidence" value="ECO:0007669"/>
    <property type="project" value="TreeGrafter"/>
</dbReference>
<proteinExistence type="inferred from homology"/>
<dbReference type="Gene3D" id="1.20.1080.10">
    <property type="entry name" value="Glycerol uptake facilitator protein"/>
    <property type="match status" value="1"/>
</dbReference>
<dbReference type="PANTHER" id="PTHR12137">
    <property type="entry name" value="CARBOHYDRATE SULFOTRANSFERASE"/>
    <property type="match status" value="1"/>
</dbReference>
<evidence type="ECO:0000313" key="13">
    <source>
        <dbReference type="EMBL" id="KAJ8376828.1"/>
    </source>
</evidence>
<keyword evidence="7" id="KW-1133">Transmembrane helix</keyword>
<evidence type="ECO:0000256" key="5">
    <source>
        <dbReference type="ARBA" id="ARBA00022692"/>
    </source>
</evidence>
<keyword evidence="8 12" id="KW-0333">Golgi apparatus</keyword>
<keyword evidence="9" id="KW-0472">Membrane</keyword>
<keyword evidence="11 12" id="KW-0119">Carbohydrate metabolism</keyword>
<accession>A0A9Q1G869</accession>
<dbReference type="OrthoDB" id="2019940at2759"/>
<reference evidence="13" key="1">
    <citation type="journal article" date="2023" name="Science">
        <title>Genome structures resolve the early diversification of teleost fishes.</title>
        <authorList>
            <person name="Parey E."/>
            <person name="Louis A."/>
            <person name="Montfort J."/>
            <person name="Bouchez O."/>
            <person name="Roques C."/>
            <person name="Iampietro C."/>
            <person name="Lluch J."/>
            <person name="Castinel A."/>
            <person name="Donnadieu C."/>
            <person name="Desvignes T."/>
            <person name="Floi Bucao C."/>
            <person name="Jouanno E."/>
            <person name="Wen M."/>
            <person name="Mejri S."/>
            <person name="Dirks R."/>
            <person name="Jansen H."/>
            <person name="Henkel C."/>
            <person name="Chen W.J."/>
            <person name="Zahm M."/>
            <person name="Cabau C."/>
            <person name="Klopp C."/>
            <person name="Thompson A.W."/>
            <person name="Robinson-Rechavi M."/>
            <person name="Braasch I."/>
            <person name="Lecointre G."/>
            <person name="Bobe J."/>
            <person name="Postlethwait J.H."/>
            <person name="Berthelot C."/>
            <person name="Roest Crollius H."/>
            <person name="Guiguen Y."/>
        </authorList>
    </citation>
    <scope>NUCLEOTIDE SEQUENCE</scope>
    <source>
        <strain evidence="13">WJC10195</strain>
    </source>
</reference>
<evidence type="ECO:0000256" key="7">
    <source>
        <dbReference type="ARBA" id="ARBA00022989"/>
    </source>
</evidence>
<evidence type="ECO:0000256" key="11">
    <source>
        <dbReference type="ARBA" id="ARBA00023277"/>
    </source>
</evidence>
<evidence type="ECO:0000256" key="2">
    <source>
        <dbReference type="ARBA" id="ARBA00004323"/>
    </source>
</evidence>
<dbReference type="GO" id="GO:0008146">
    <property type="term" value="F:sulfotransferase activity"/>
    <property type="evidence" value="ECO:0007669"/>
    <property type="project" value="InterPro"/>
</dbReference>
<dbReference type="GO" id="GO:0016051">
    <property type="term" value="P:carbohydrate biosynthetic process"/>
    <property type="evidence" value="ECO:0007669"/>
    <property type="project" value="InterPro"/>
</dbReference>
<evidence type="ECO:0000256" key="6">
    <source>
        <dbReference type="ARBA" id="ARBA00022968"/>
    </source>
</evidence>
<dbReference type="SUPFAM" id="SSF81338">
    <property type="entry name" value="Aquaporin-like"/>
    <property type="match status" value="1"/>
</dbReference>
<evidence type="ECO:0000256" key="4">
    <source>
        <dbReference type="ARBA" id="ARBA00022679"/>
    </source>
</evidence>
<dbReference type="Pfam" id="PF03567">
    <property type="entry name" value="Sulfotransfer_2"/>
    <property type="match status" value="1"/>
</dbReference>
<dbReference type="InterPro" id="IPR023271">
    <property type="entry name" value="Aquaporin-like"/>
</dbReference>
<keyword evidence="14" id="KW-1185">Reference proteome</keyword>
<dbReference type="EC" id="2.8.2.-" evidence="12"/>
<comment type="caution">
    <text evidence="13">The sequence shown here is derived from an EMBL/GenBank/DDBJ whole genome shotgun (WGS) entry which is preliminary data.</text>
</comment>
<gene>
    <name evidence="13" type="ORF">SKAU_G00074080</name>
</gene>
<dbReference type="Proteomes" id="UP001152622">
    <property type="component" value="Chromosome 2"/>
</dbReference>
<evidence type="ECO:0000256" key="3">
    <source>
        <dbReference type="ARBA" id="ARBA00006339"/>
    </source>
</evidence>
<evidence type="ECO:0000256" key="10">
    <source>
        <dbReference type="ARBA" id="ARBA00023180"/>
    </source>
</evidence>
<comment type="subcellular location">
    <subcellularLocation>
        <location evidence="2 12">Golgi apparatus membrane</location>
        <topology evidence="2 12">Single-pass type II membrane protein</topology>
    </subcellularLocation>
    <subcellularLocation>
        <location evidence="1">Membrane</location>
        <topology evidence="1">Multi-pass membrane protein</topology>
    </subcellularLocation>
</comment>
<dbReference type="InterPro" id="IPR018011">
    <property type="entry name" value="Carb_sulfotrans_8-10"/>
</dbReference>
<evidence type="ECO:0000256" key="9">
    <source>
        <dbReference type="ARBA" id="ARBA00023136"/>
    </source>
</evidence>
<dbReference type="InterPro" id="IPR005331">
    <property type="entry name" value="Sulfotransferase"/>
</dbReference>
<name>A0A9Q1G869_SYNKA</name>
<dbReference type="AlphaFoldDB" id="A0A9Q1G869"/>
<comment type="similarity">
    <text evidence="3 12">Belongs to the sulfotransferase 2 family.</text>
</comment>
<keyword evidence="10 12" id="KW-0325">Glycoprotein</keyword>
<evidence type="ECO:0000256" key="12">
    <source>
        <dbReference type="RuleBase" id="RU364020"/>
    </source>
</evidence>
<evidence type="ECO:0000313" key="14">
    <source>
        <dbReference type="Proteomes" id="UP001152622"/>
    </source>
</evidence>